<comment type="caution">
    <text evidence="1">The sequence shown here is derived from an EMBL/GenBank/DDBJ whole genome shotgun (WGS) entry which is preliminary data.</text>
</comment>
<evidence type="ECO:0000313" key="2">
    <source>
        <dbReference type="Proteomes" id="UP001153461"/>
    </source>
</evidence>
<sequence length="82" mass="9351">MNLCRPHREVLSHYDCTLCRHRYSVTRLWLSEVARCTQRGLFEAIAGECDELDTTSCQHAMNGDALMNTIVSDPVGKIRPRT</sequence>
<protein>
    <submittedName>
        <fullName evidence="1">Uncharacterized protein</fullName>
    </submittedName>
</protein>
<evidence type="ECO:0000313" key="1">
    <source>
        <dbReference type="EMBL" id="CAG8005323.1"/>
    </source>
</evidence>
<organism evidence="1 2">
    <name type="scientific">Penicillium nalgiovense</name>
    <dbReference type="NCBI Taxonomy" id="60175"/>
    <lineage>
        <taxon>Eukaryota</taxon>
        <taxon>Fungi</taxon>
        <taxon>Dikarya</taxon>
        <taxon>Ascomycota</taxon>
        <taxon>Pezizomycotina</taxon>
        <taxon>Eurotiomycetes</taxon>
        <taxon>Eurotiomycetidae</taxon>
        <taxon>Eurotiales</taxon>
        <taxon>Aspergillaceae</taxon>
        <taxon>Penicillium</taxon>
    </lineage>
</organism>
<dbReference type="EMBL" id="CAJVNV010000058">
    <property type="protein sequence ID" value="CAG8005323.1"/>
    <property type="molecule type" value="Genomic_DNA"/>
</dbReference>
<gene>
    <name evidence="1" type="ORF">PNAL_LOCUS2007</name>
</gene>
<accession>A0A9W4HGM9</accession>
<proteinExistence type="predicted"/>
<dbReference type="AlphaFoldDB" id="A0A9W4HGM9"/>
<dbReference type="OrthoDB" id="4822at2759"/>
<dbReference type="Proteomes" id="UP001153461">
    <property type="component" value="Unassembled WGS sequence"/>
</dbReference>
<reference evidence="1" key="1">
    <citation type="submission" date="2021-07" db="EMBL/GenBank/DDBJ databases">
        <authorList>
            <person name="Branca A.L. A."/>
        </authorList>
    </citation>
    <scope>NUCLEOTIDE SEQUENCE</scope>
</reference>
<name>A0A9W4HGM9_PENNA</name>